<evidence type="ECO:0000256" key="1">
    <source>
        <dbReference type="ARBA" id="ARBA00022737"/>
    </source>
</evidence>
<keyword evidence="3" id="KW-0808">Transferase</keyword>
<dbReference type="Gene3D" id="1.25.40.10">
    <property type="entry name" value="Tetratricopeptide repeat domain"/>
    <property type="match status" value="3"/>
</dbReference>
<feature type="region of interest" description="Disordered" evidence="2">
    <location>
        <begin position="806"/>
        <end position="834"/>
    </location>
</feature>
<dbReference type="GO" id="GO:0016301">
    <property type="term" value="F:kinase activity"/>
    <property type="evidence" value="ECO:0007669"/>
    <property type="project" value="UniProtKB-KW"/>
</dbReference>
<reference evidence="3 4" key="1">
    <citation type="submission" date="2017-01" db="EMBL/GenBank/DDBJ databases">
        <authorList>
            <person name="Mah S.A."/>
            <person name="Swanson W.J."/>
            <person name="Moy G.W."/>
            <person name="Vacquier V.D."/>
        </authorList>
    </citation>
    <scope>NUCLEOTIDE SEQUENCE [LARGE SCALE GENOMIC DNA]</scope>
    <source>
        <strain evidence="3 4">GSMNP</strain>
    </source>
</reference>
<feature type="compositionally biased region" description="Polar residues" evidence="2">
    <location>
        <begin position="11"/>
        <end position="22"/>
    </location>
</feature>
<feature type="compositionally biased region" description="Low complexity" evidence="2">
    <location>
        <begin position="430"/>
        <end position="442"/>
    </location>
</feature>
<accession>A0A1R1X8D6</accession>
<feature type="compositionally biased region" description="Polar residues" evidence="2">
    <location>
        <begin position="460"/>
        <end position="471"/>
    </location>
</feature>
<dbReference type="InterPro" id="IPR006597">
    <property type="entry name" value="Sel1-like"/>
</dbReference>
<gene>
    <name evidence="3" type="ORF">AYI70_g10060</name>
</gene>
<dbReference type="PANTHER" id="PTHR46430:SF2">
    <property type="entry name" value="CHITIN SYNTHASE REGULATORY FACTOR 4"/>
    <property type="match status" value="1"/>
</dbReference>
<feature type="compositionally biased region" description="Polar residues" evidence="2">
    <location>
        <begin position="807"/>
        <end position="834"/>
    </location>
</feature>
<dbReference type="SUPFAM" id="SSF81901">
    <property type="entry name" value="HCP-like"/>
    <property type="match status" value="2"/>
</dbReference>
<dbReference type="SMART" id="SM00671">
    <property type="entry name" value="SEL1"/>
    <property type="match status" value="6"/>
</dbReference>
<dbReference type="EMBL" id="LSSN01004791">
    <property type="protein sequence ID" value="OMJ10875.1"/>
    <property type="molecule type" value="Genomic_DNA"/>
</dbReference>
<evidence type="ECO:0000313" key="4">
    <source>
        <dbReference type="Proteomes" id="UP000187283"/>
    </source>
</evidence>
<keyword evidence="4" id="KW-1185">Reference proteome</keyword>
<feature type="compositionally biased region" description="Polar residues" evidence="2">
    <location>
        <begin position="485"/>
        <end position="494"/>
    </location>
</feature>
<feature type="region of interest" description="Disordered" evidence="2">
    <location>
        <begin position="460"/>
        <end position="494"/>
    </location>
</feature>
<feature type="region of interest" description="Disordered" evidence="2">
    <location>
        <begin position="1"/>
        <end position="39"/>
    </location>
</feature>
<name>A0A1R1X8D6_9FUNG</name>
<evidence type="ECO:0000313" key="3">
    <source>
        <dbReference type="EMBL" id="OMJ10875.1"/>
    </source>
</evidence>
<dbReference type="InterPro" id="IPR051726">
    <property type="entry name" value="Chitin_Synth_Reg"/>
</dbReference>
<evidence type="ECO:0000256" key="2">
    <source>
        <dbReference type="SAM" id="MobiDB-lite"/>
    </source>
</evidence>
<sequence length="1306" mass="146448">MKSQEGFEVVINNSTTPENMPRSNRIGKEDSPNNSDSGCELEKIKCKGKPVFAKKNPLKASIDMNKTVTEIDKPKNLIKNEFDCLETQLHKPESTKVDLIKGSKDVSKKIKEKSSNKSMNETFIVNKITISEAVYIPLNDTNPANSKKIKKINRAISGVKSALKLSNSKNKTDNPAQNFVIKNVSKHSFAENFNFKDELEISNKKNVYNDRISDTADESCNVNSNSNLEINTINQKDRKFLTMKPDENAFDPNKNNCNISSTSNLIKYAISNDDNSADKNIYNSTYCDDQTQKNSIDDNSSKDDFKKLEALPTTSVVGILKPEKRTILQLETEALDEINIVSEPNFKKDIIGNSSPSDSEENTVGLDETINDCQYSEKSLSSEVEINEYEFINLSHSFEMASPSLIDFGDGSKGRNSADSIKDEQKSESKIGISSPSTIGSGESIENQLYLQKNPLQAESGSIHYPNSINTTKEHKKNDDEHIRINQSGNDLDNQIKGSRRINFKKYNVSDNNYRSSYSASTLRNSIYMSNLINSPNQHSPRISGYYPGVSNSIASSVDTLKIYRQNAEKSKNLETQFLFAKLLIQTVEQLVEQKLQLENFQESSISTVSKELNTGDSIANKKSMLRFFIGSNKKNQLSRESCNNSSNFSRNKKIDEIKNHPSIAQIGNNTANNNSAFDLKAVKSQGTKFNSPKNKNGISIGDKYTTFDADIHDSTLVVNEPSSVVEKAKKTSLFSKILNVMKLKKKVKSNVGLDKNIVINSQVFFDDYKSFGANEPSFDNRNTRINTHTGKISKNDISNPLFDKSPSISIGDQGSSHDTSYESGSKSNINFRNNTKVDSTTKSTLFSTYTDASGTFCSPEMSKSFVGSPAMNPNMIKETNINELKSEAVYWIKKLDRANVVGATFIYATWLEKGDFGLEKNVNRANDYFVNAAKHHHPLANYKVGRFYEQKKIFSRCLAYYNVAASIGDQSANYRLGMSYLIGDLGLSKNYKLAIMHLKRALCEPTKNNVVNRGIKSSGAIIGDRNSYISNNLRYSIFSSTALQQGSSRDSSVIDIRTHSMAFLNPSVNSFACYKSDILSQDITSESQLQCAYVLGIVYLGEYPNKDIYQHVFEDFEEAIKLITIAAVNGLSKAQFKLGSCYEFGSYGVQMDKHLCFYYYQLAANSGHKMAQLSLSTLYLTGIDNFLDSDDSLAFYWCQKSAAISTGNDKKKRNRKKEFNTEGAFDFEYLDLFNCFDSEYHYAQFGLGHFYEFGIGTDKNEELSIYWYKRAAYNGNVDANRVLKGKKVKAPKKKGFFIKRKAQEI</sequence>
<keyword evidence="1" id="KW-0677">Repeat</keyword>
<dbReference type="OrthoDB" id="272077at2759"/>
<proteinExistence type="predicted"/>
<comment type="caution">
    <text evidence="3">The sequence shown here is derived from an EMBL/GenBank/DDBJ whole genome shotgun (WGS) entry which is preliminary data.</text>
</comment>
<dbReference type="Pfam" id="PF08238">
    <property type="entry name" value="Sel1"/>
    <property type="match status" value="5"/>
</dbReference>
<feature type="compositionally biased region" description="Basic and acidic residues" evidence="2">
    <location>
        <begin position="472"/>
        <end position="484"/>
    </location>
</feature>
<dbReference type="InterPro" id="IPR011990">
    <property type="entry name" value="TPR-like_helical_dom_sf"/>
</dbReference>
<keyword evidence="3" id="KW-0418">Kinase</keyword>
<protein>
    <submittedName>
        <fullName evidence="3">Activator of C kinase protein 1</fullName>
    </submittedName>
</protein>
<feature type="region of interest" description="Disordered" evidence="2">
    <location>
        <begin position="409"/>
        <end position="442"/>
    </location>
</feature>
<dbReference type="STRING" id="133412.A0A1R1X8D6"/>
<dbReference type="PANTHER" id="PTHR46430">
    <property type="entry name" value="PROTEIN SKT5-RELATED"/>
    <property type="match status" value="1"/>
</dbReference>
<dbReference type="Proteomes" id="UP000187283">
    <property type="component" value="Unassembled WGS sequence"/>
</dbReference>
<feature type="compositionally biased region" description="Basic and acidic residues" evidence="2">
    <location>
        <begin position="420"/>
        <end position="429"/>
    </location>
</feature>
<organism evidence="3 4">
    <name type="scientific">Smittium culicis</name>
    <dbReference type="NCBI Taxonomy" id="133412"/>
    <lineage>
        <taxon>Eukaryota</taxon>
        <taxon>Fungi</taxon>
        <taxon>Fungi incertae sedis</taxon>
        <taxon>Zoopagomycota</taxon>
        <taxon>Kickxellomycotina</taxon>
        <taxon>Harpellomycetes</taxon>
        <taxon>Harpellales</taxon>
        <taxon>Legeriomycetaceae</taxon>
        <taxon>Smittium</taxon>
    </lineage>
</organism>